<feature type="domain" description="OmpR/PhoB-type" evidence="5">
    <location>
        <begin position="124"/>
        <end position="222"/>
    </location>
</feature>
<evidence type="ECO:0000313" key="7">
    <source>
        <dbReference type="Proteomes" id="UP000245137"/>
    </source>
</evidence>
<evidence type="ECO:0000256" key="2">
    <source>
        <dbReference type="PROSITE-ProRule" id="PRU00169"/>
    </source>
</evidence>
<dbReference type="SMART" id="SM00862">
    <property type="entry name" value="Trans_reg_C"/>
    <property type="match status" value="1"/>
</dbReference>
<evidence type="ECO:0000256" key="3">
    <source>
        <dbReference type="PROSITE-ProRule" id="PRU01091"/>
    </source>
</evidence>
<evidence type="ECO:0000256" key="1">
    <source>
        <dbReference type="ARBA" id="ARBA00023125"/>
    </source>
</evidence>
<dbReference type="PANTHER" id="PTHR48111:SF36">
    <property type="entry name" value="TRANSCRIPTIONAL REGULATORY PROTEIN CUTR"/>
    <property type="match status" value="1"/>
</dbReference>
<keyword evidence="1 3" id="KW-0238">DNA-binding</keyword>
<evidence type="ECO:0000259" key="5">
    <source>
        <dbReference type="PROSITE" id="PS51755"/>
    </source>
</evidence>
<protein>
    <submittedName>
        <fullName evidence="6">Two-component system response regulator</fullName>
    </submittedName>
</protein>
<dbReference type="GO" id="GO:0006355">
    <property type="term" value="P:regulation of DNA-templated transcription"/>
    <property type="evidence" value="ECO:0007669"/>
    <property type="project" value="InterPro"/>
</dbReference>
<dbReference type="GO" id="GO:0005829">
    <property type="term" value="C:cytosol"/>
    <property type="evidence" value="ECO:0007669"/>
    <property type="project" value="TreeGrafter"/>
</dbReference>
<dbReference type="GO" id="GO:0000156">
    <property type="term" value="F:phosphorelay response regulator activity"/>
    <property type="evidence" value="ECO:0007669"/>
    <property type="project" value="TreeGrafter"/>
</dbReference>
<dbReference type="PROSITE" id="PS50110">
    <property type="entry name" value="RESPONSE_REGULATORY"/>
    <property type="match status" value="1"/>
</dbReference>
<keyword evidence="2" id="KW-0597">Phosphoprotein</keyword>
<dbReference type="GO" id="GO:0032993">
    <property type="term" value="C:protein-DNA complex"/>
    <property type="evidence" value="ECO:0007669"/>
    <property type="project" value="TreeGrafter"/>
</dbReference>
<dbReference type="PANTHER" id="PTHR48111">
    <property type="entry name" value="REGULATOR OF RPOS"/>
    <property type="match status" value="1"/>
</dbReference>
<proteinExistence type="predicted"/>
<dbReference type="PROSITE" id="PS51755">
    <property type="entry name" value="OMPR_PHOB"/>
    <property type="match status" value="1"/>
</dbReference>
<accession>A0A2U1SMI3</accession>
<keyword evidence="7" id="KW-1185">Reference proteome</keyword>
<sequence>MRILLVEDHAPLAREVASKVERAGYGVDHVGTIEGAIQALDDCLYSIALLDRRLPDGDAIAIIPRIREKQPDIRIMMLTALDAVDARIDGLEAGADDYLTKPFNLDELVARIRVQLRGQGRTALRPVEIGALSFDLDQRIVAIRGEETLLTRQELLLLEALVRSANRIVSREALYAQLYGRGMEVQEHALTSLVSRLRARLAELDAGVEIRSARSLGYRIKESRSDAEDDS</sequence>
<dbReference type="Gene3D" id="6.10.250.690">
    <property type="match status" value="1"/>
</dbReference>
<feature type="modified residue" description="4-aspartylphosphate" evidence="2">
    <location>
        <position position="51"/>
    </location>
</feature>
<dbReference type="Pfam" id="PF00486">
    <property type="entry name" value="Trans_reg_C"/>
    <property type="match status" value="1"/>
</dbReference>
<dbReference type="InterPro" id="IPR039420">
    <property type="entry name" value="WalR-like"/>
</dbReference>
<dbReference type="InterPro" id="IPR001867">
    <property type="entry name" value="OmpR/PhoB-type_DNA-bd"/>
</dbReference>
<dbReference type="OrthoDB" id="9802426at2"/>
<dbReference type="AlphaFoldDB" id="A0A2U1SMI3"/>
<comment type="caution">
    <text evidence="6">The sequence shown here is derived from an EMBL/GenBank/DDBJ whole genome shotgun (WGS) entry which is preliminary data.</text>
</comment>
<name>A0A2U1SMI3_METSR</name>
<dbReference type="SUPFAM" id="SSF52172">
    <property type="entry name" value="CheY-like"/>
    <property type="match status" value="1"/>
</dbReference>
<dbReference type="InterPro" id="IPR011006">
    <property type="entry name" value="CheY-like_superfamily"/>
</dbReference>
<dbReference type="Gene3D" id="1.10.10.10">
    <property type="entry name" value="Winged helix-like DNA-binding domain superfamily/Winged helix DNA-binding domain"/>
    <property type="match status" value="1"/>
</dbReference>
<dbReference type="Proteomes" id="UP000245137">
    <property type="component" value="Unassembled WGS sequence"/>
</dbReference>
<dbReference type="RefSeq" id="WP_108918281.1">
    <property type="nucleotide sequence ID" value="NZ_BGJY01000004.1"/>
</dbReference>
<feature type="domain" description="Response regulatory" evidence="4">
    <location>
        <begin position="2"/>
        <end position="116"/>
    </location>
</feature>
<dbReference type="EMBL" id="PUIV01000035">
    <property type="protein sequence ID" value="PWB92823.1"/>
    <property type="molecule type" value="Genomic_DNA"/>
</dbReference>
<dbReference type="Pfam" id="PF00072">
    <property type="entry name" value="Response_reg"/>
    <property type="match status" value="1"/>
</dbReference>
<evidence type="ECO:0000313" key="6">
    <source>
        <dbReference type="EMBL" id="PWB92823.1"/>
    </source>
</evidence>
<dbReference type="CDD" id="cd00383">
    <property type="entry name" value="trans_reg_C"/>
    <property type="match status" value="1"/>
</dbReference>
<dbReference type="Gene3D" id="3.40.50.2300">
    <property type="match status" value="1"/>
</dbReference>
<evidence type="ECO:0000259" key="4">
    <source>
        <dbReference type="PROSITE" id="PS50110"/>
    </source>
</evidence>
<dbReference type="InterPro" id="IPR036388">
    <property type="entry name" value="WH-like_DNA-bd_sf"/>
</dbReference>
<feature type="DNA-binding region" description="OmpR/PhoB-type" evidence="3">
    <location>
        <begin position="124"/>
        <end position="222"/>
    </location>
</feature>
<reference evidence="6 7" key="1">
    <citation type="journal article" date="2018" name="Appl. Microbiol. Biotechnol.">
        <title>Co-cultivation of the strictly anaerobic methanogen Methanosarcina barkeri with aerobic methanotrophs in an oxygen-limited membrane bioreactor.</title>
        <authorList>
            <person name="In 't Zandt M.H."/>
            <person name="van den Bosch T.J.M."/>
            <person name="Rijkers R."/>
            <person name="van Kessel M.A.H.J."/>
            <person name="Jetten M.S.M."/>
            <person name="Welte C.U."/>
        </authorList>
    </citation>
    <scope>NUCLEOTIDE SEQUENCE [LARGE SCALE GENOMIC DNA]</scope>
    <source>
        <strain evidence="6 7">DSM 17706</strain>
    </source>
</reference>
<organism evidence="6 7">
    <name type="scientific">Methylosinus sporium</name>
    <dbReference type="NCBI Taxonomy" id="428"/>
    <lineage>
        <taxon>Bacteria</taxon>
        <taxon>Pseudomonadati</taxon>
        <taxon>Pseudomonadota</taxon>
        <taxon>Alphaproteobacteria</taxon>
        <taxon>Hyphomicrobiales</taxon>
        <taxon>Methylocystaceae</taxon>
        <taxon>Methylosinus</taxon>
    </lineage>
</organism>
<dbReference type="GO" id="GO:0000976">
    <property type="term" value="F:transcription cis-regulatory region binding"/>
    <property type="evidence" value="ECO:0007669"/>
    <property type="project" value="TreeGrafter"/>
</dbReference>
<dbReference type="SMART" id="SM00448">
    <property type="entry name" value="REC"/>
    <property type="match status" value="1"/>
</dbReference>
<gene>
    <name evidence="6" type="ORF">C5689_16130</name>
</gene>
<dbReference type="InterPro" id="IPR001789">
    <property type="entry name" value="Sig_transdc_resp-reg_receiver"/>
</dbReference>